<dbReference type="Pfam" id="PF00849">
    <property type="entry name" value="PseudoU_synth_2"/>
    <property type="match status" value="1"/>
</dbReference>
<dbReference type="SUPFAM" id="SSF55120">
    <property type="entry name" value="Pseudouridine synthase"/>
    <property type="match status" value="1"/>
</dbReference>
<evidence type="ECO:0000256" key="10">
    <source>
        <dbReference type="ARBA" id="ARBA00039988"/>
    </source>
</evidence>
<dbReference type="AlphaFoldDB" id="A0A0F6TQG7"/>
<evidence type="ECO:0000256" key="9">
    <source>
        <dbReference type="ARBA" id="ARBA00038945"/>
    </source>
</evidence>
<dbReference type="EMBL" id="CP010975">
    <property type="protein sequence ID" value="AKE52145.1"/>
    <property type="molecule type" value="Genomic_DNA"/>
</dbReference>
<evidence type="ECO:0000256" key="14">
    <source>
        <dbReference type="ARBA" id="ARBA00042883"/>
    </source>
</evidence>
<dbReference type="KEGG" id="kge:TQ33_1185"/>
<keyword evidence="4" id="KW-0413">Isomerase</keyword>
<evidence type="ECO:0000313" key="17">
    <source>
        <dbReference type="EMBL" id="AKE52145.1"/>
    </source>
</evidence>
<accession>A0A0F6TQG7</accession>
<dbReference type="CDD" id="cd02869">
    <property type="entry name" value="PseudoU_synth_RluA_like"/>
    <property type="match status" value="1"/>
</dbReference>
<evidence type="ECO:0000256" key="3">
    <source>
        <dbReference type="ARBA" id="ARBA00022694"/>
    </source>
</evidence>
<dbReference type="EC" id="5.4.99.28" evidence="8"/>
<name>A0A0F6TQG7_9GAMM</name>
<dbReference type="RefSeq" id="WP_046561247.1">
    <property type="nucleotide sequence ID" value="NZ_CP010975.1"/>
</dbReference>
<evidence type="ECO:0000256" key="2">
    <source>
        <dbReference type="ARBA" id="ARBA00022552"/>
    </source>
</evidence>
<evidence type="ECO:0000259" key="16">
    <source>
        <dbReference type="Pfam" id="PF00849"/>
    </source>
</evidence>
<dbReference type="InterPro" id="IPR006224">
    <property type="entry name" value="PsdUridine_synth_RluA-like_CS"/>
</dbReference>
<evidence type="ECO:0000256" key="11">
    <source>
        <dbReference type="ARBA" id="ARBA00041266"/>
    </source>
</evidence>
<dbReference type="GO" id="GO:0003723">
    <property type="term" value="F:RNA binding"/>
    <property type="evidence" value="ECO:0007669"/>
    <property type="project" value="InterPro"/>
</dbReference>
<evidence type="ECO:0000256" key="15">
    <source>
        <dbReference type="ARBA" id="ARBA00043143"/>
    </source>
</evidence>
<dbReference type="Proteomes" id="UP000034071">
    <property type="component" value="Chromosome"/>
</dbReference>
<dbReference type="HOGENOM" id="CLU_016902_11_1_6"/>
<proteinExistence type="inferred from homology"/>
<comment type="similarity">
    <text evidence="1">Belongs to the pseudouridine synthase RluA family.</text>
</comment>
<protein>
    <recommendedName>
        <fullName evidence="10">Dual-specificity RNA pseudouridine synthase RluA</fullName>
        <ecNumber evidence="8">5.4.99.28</ecNumber>
        <ecNumber evidence="9">5.4.99.29</ecNumber>
    </recommendedName>
    <alternativeName>
        <fullName evidence="11">23S rRNA pseudouridine(746) synthase</fullName>
    </alternativeName>
    <alternativeName>
        <fullName evidence="14">Ribosomal large subunit pseudouridine synthase A</fullName>
    </alternativeName>
    <alternativeName>
        <fullName evidence="13">rRNA pseudouridylate synthase A</fullName>
    </alternativeName>
    <alternativeName>
        <fullName evidence="15">rRNA-uridine isomerase A</fullName>
    </alternativeName>
    <alternativeName>
        <fullName evidence="12">tRNA pseudouridine(32) synthase</fullName>
    </alternativeName>
</protein>
<sequence length="224" mass="25367">MPDKDYHIVPFCSAPVRIIRPNKNFLFVAKPAGLLTIPGRHEENKDCLITRLQNHPKSQTATVVHRLDMATSGIMVVALSKMAHREISRQFEHRETQKHYIAVVDGLVEKDQGVIDKPMIADWPNRPKQKIDFDDGKKAITEWQVLERDTKNNRTRLKLTPITGRSHQLRLHCLELGHPILGCNLYSKNGSEHKAPRLLLHAESLTITDPKTGKPVTAKVACAF</sequence>
<evidence type="ECO:0000256" key="12">
    <source>
        <dbReference type="ARBA" id="ARBA00042372"/>
    </source>
</evidence>
<dbReference type="InterPro" id="IPR020103">
    <property type="entry name" value="PsdUridine_synth_cat_dom_sf"/>
</dbReference>
<evidence type="ECO:0000256" key="4">
    <source>
        <dbReference type="ARBA" id="ARBA00023235"/>
    </source>
</evidence>
<keyword evidence="18" id="KW-1185">Reference proteome</keyword>
<dbReference type="InterPro" id="IPR006145">
    <property type="entry name" value="PsdUridine_synth_RsuA/RluA"/>
</dbReference>
<evidence type="ECO:0000256" key="6">
    <source>
        <dbReference type="ARBA" id="ARBA00036916"/>
    </source>
</evidence>
<dbReference type="STRING" id="914150.TQ33_1185"/>
<feature type="domain" description="Pseudouridine synthase RsuA/RluA-like" evidence="16">
    <location>
        <begin position="24"/>
        <end position="173"/>
    </location>
</feature>
<comment type="catalytic activity">
    <reaction evidence="5">
        <text>uridine(32) in tRNA = pseudouridine(32) in tRNA</text>
        <dbReference type="Rhea" id="RHEA:42544"/>
        <dbReference type="Rhea" id="RHEA-COMP:10107"/>
        <dbReference type="Rhea" id="RHEA-COMP:10108"/>
        <dbReference type="ChEBI" id="CHEBI:65314"/>
        <dbReference type="ChEBI" id="CHEBI:65315"/>
        <dbReference type="EC" id="5.4.99.28"/>
    </reaction>
</comment>
<keyword evidence="2" id="KW-0698">rRNA processing</keyword>
<dbReference type="Gene3D" id="3.30.2350.10">
    <property type="entry name" value="Pseudouridine synthase"/>
    <property type="match status" value="1"/>
</dbReference>
<comment type="catalytic activity">
    <reaction evidence="6">
        <text>uridine(746) in 23S rRNA = pseudouridine(746) in 23S rRNA</text>
        <dbReference type="Rhea" id="RHEA:42548"/>
        <dbReference type="Rhea" id="RHEA-COMP:10109"/>
        <dbReference type="Rhea" id="RHEA-COMP:10110"/>
        <dbReference type="ChEBI" id="CHEBI:65314"/>
        <dbReference type="ChEBI" id="CHEBI:65315"/>
        <dbReference type="EC" id="5.4.99.29"/>
    </reaction>
</comment>
<dbReference type="OrthoDB" id="9807829at2"/>
<dbReference type="EC" id="5.4.99.29" evidence="9"/>
<dbReference type="PANTHER" id="PTHR21600:SF91">
    <property type="entry name" value="DUAL-SPECIFICITY RNA PSEUDOURIDINE SYNTHASE RLUA"/>
    <property type="match status" value="1"/>
</dbReference>
<keyword evidence="3" id="KW-0819">tRNA processing</keyword>
<dbReference type="PROSITE" id="PS01129">
    <property type="entry name" value="PSI_RLU"/>
    <property type="match status" value="1"/>
</dbReference>
<dbReference type="PANTHER" id="PTHR21600">
    <property type="entry name" value="MITOCHONDRIAL RNA PSEUDOURIDINE SYNTHASE"/>
    <property type="match status" value="1"/>
</dbReference>
<evidence type="ECO:0000256" key="13">
    <source>
        <dbReference type="ARBA" id="ARBA00042844"/>
    </source>
</evidence>
<evidence type="ECO:0000256" key="1">
    <source>
        <dbReference type="ARBA" id="ARBA00010876"/>
    </source>
</evidence>
<dbReference type="GO" id="GO:0008033">
    <property type="term" value="P:tRNA processing"/>
    <property type="evidence" value="ECO:0007669"/>
    <property type="project" value="UniProtKB-KW"/>
</dbReference>
<evidence type="ECO:0000256" key="8">
    <source>
        <dbReference type="ARBA" id="ARBA00038944"/>
    </source>
</evidence>
<dbReference type="GO" id="GO:0160142">
    <property type="term" value="F:23S rRNA pseudouridine(746) synthase activity"/>
    <property type="evidence" value="ECO:0007669"/>
    <property type="project" value="UniProtKB-EC"/>
</dbReference>
<evidence type="ECO:0000256" key="7">
    <source>
        <dbReference type="ARBA" id="ARBA00037305"/>
    </source>
</evidence>
<organism evidence="17 18">
    <name type="scientific">Kangiella geojedonensis</name>
    <dbReference type="NCBI Taxonomy" id="914150"/>
    <lineage>
        <taxon>Bacteria</taxon>
        <taxon>Pseudomonadati</taxon>
        <taxon>Pseudomonadota</taxon>
        <taxon>Gammaproteobacteria</taxon>
        <taxon>Kangiellales</taxon>
        <taxon>Kangiellaceae</taxon>
        <taxon>Kangiella</taxon>
    </lineage>
</organism>
<comment type="function">
    <text evidence="7">Dual specificity enzyme that catalyzes the synthesis of pseudouridine from uracil-746 in 23S ribosomal RNA and from uracil-32 in the anticodon stem and loop of transfer RNAs.</text>
</comment>
<evidence type="ECO:0000256" key="5">
    <source>
        <dbReference type="ARBA" id="ARBA00036184"/>
    </source>
</evidence>
<evidence type="ECO:0000313" key="18">
    <source>
        <dbReference type="Proteomes" id="UP000034071"/>
    </source>
</evidence>
<reference evidence="17 18" key="1">
    <citation type="submission" date="2015-02" db="EMBL/GenBank/DDBJ databases">
        <title>Complete genome sequence of Kangiella geojedonensis strain YCS-5T.</title>
        <authorList>
            <person name="Kim K.M."/>
        </authorList>
    </citation>
    <scope>NUCLEOTIDE SEQUENCE [LARGE SCALE GENOMIC DNA]</scope>
    <source>
        <strain evidence="17 18">YCS-5</strain>
    </source>
</reference>
<dbReference type="InterPro" id="IPR050188">
    <property type="entry name" value="RluA_PseudoU_synthase"/>
</dbReference>
<dbReference type="GO" id="GO:0000455">
    <property type="term" value="P:enzyme-directed rRNA pseudouridine synthesis"/>
    <property type="evidence" value="ECO:0007669"/>
    <property type="project" value="TreeGrafter"/>
</dbReference>
<dbReference type="GO" id="GO:0160151">
    <property type="term" value="F:tRNA pseudouridine(32) synthase activity"/>
    <property type="evidence" value="ECO:0007669"/>
    <property type="project" value="UniProtKB-EC"/>
</dbReference>
<gene>
    <name evidence="17" type="ORF">TQ33_1185</name>
</gene>
<dbReference type="PATRIC" id="fig|914150.5.peg.1201"/>